<dbReference type="CDD" id="cd04332">
    <property type="entry name" value="YbaK_like"/>
    <property type="match status" value="1"/>
</dbReference>
<dbReference type="SUPFAM" id="SSF55826">
    <property type="entry name" value="YbaK/ProRS associated domain"/>
    <property type="match status" value="1"/>
</dbReference>
<dbReference type="GO" id="GO:0002161">
    <property type="term" value="F:aminoacyl-tRNA deacylase activity"/>
    <property type="evidence" value="ECO:0007669"/>
    <property type="project" value="InterPro"/>
</dbReference>
<dbReference type="PANTHER" id="PTHR30411:SF4">
    <property type="entry name" value="YBAK_AMINOACYL-TRNA SYNTHETASE-ASSOCIATED DOMAIN-CONTAINING PROTEIN"/>
    <property type="match status" value="1"/>
</dbReference>
<name>M2Y1V6_GALSU</name>
<dbReference type="eggNOG" id="ENOG502QTG1">
    <property type="taxonomic scope" value="Eukaryota"/>
</dbReference>
<dbReference type="PANTHER" id="PTHR30411">
    <property type="entry name" value="CYTOPLASMIC PROTEIN"/>
    <property type="match status" value="1"/>
</dbReference>
<keyword evidence="1" id="KW-0030">Aminoacyl-tRNA synthetase</keyword>
<dbReference type="Proteomes" id="UP000030680">
    <property type="component" value="Unassembled WGS sequence"/>
</dbReference>
<dbReference type="Gene3D" id="3.90.960.10">
    <property type="entry name" value="YbaK/aminoacyl-tRNA synthetase-associated domain"/>
    <property type="match status" value="1"/>
</dbReference>
<evidence type="ECO:0000313" key="1">
    <source>
        <dbReference type="EMBL" id="EME29923.1"/>
    </source>
</evidence>
<dbReference type="OrthoDB" id="1058301at2759"/>
<dbReference type="AlphaFoldDB" id="M2Y1V6"/>
<evidence type="ECO:0000313" key="2">
    <source>
        <dbReference type="Proteomes" id="UP000030680"/>
    </source>
</evidence>
<dbReference type="GeneID" id="17088686"/>
<dbReference type="EMBL" id="KB454504">
    <property type="protein sequence ID" value="EME29923.1"/>
    <property type="molecule type" value="Genomic_DNA"/>
</dbReference>
<dbReference type="RefSeq" id="XP_005706443.1">
    <property type="nucleotide sequence ID" value="XM_005706386.1"/>
</dbReference>
<dbReference type="Gramene" id="EME29923">
    <property type="protein sequence ID" value="EME29923"/>
    <property type="gene ID" value="Gasu_27090"/>
</dbReference>
<dbReference type="OMA" id="HIDWKLG"/>
<sequence length="228" mass="26571">MMNSYSMIIAQQQLSEAAIRIENLEFLFLQHYTKDWSDEEKAALQDPWVRELCIQAFIQDLWTSRFRKAPVEYYSWPLDRRKSFLGRVPNENHLCKSLIVENTKYVEKFATPVYYEKYYCCIIQYSSKLNSEAVSRLFRKHMSHVPRKYFNFQFAYDCESITGYPFNAVTPLGMKRRLPVIISNAIVDLDPPFIWLGGGREDVKWYVNVAQLVDAFGAIVAAIDGTSG</sequence>
<proteinExistence type="predicted"/>
<organism evidence="1 2">
    <name type="scientific">Galdieria sulphuraria</name>
    <name type="common">Red alga</name>
    <dbReference type="NCBI Taxonomy" id="130081"/>
    <lineage>
        <taxon>Eukaryota</taxon>
        <taxon>Rhodophyta</taxon>
        <taxon>Bangiophyceae</taxon>
        <taxon>Galdieriales</taxon>
        <taxon>Galdieriaceae</taxon>
        <taxon>Galdieria</taxon>
    </lineage>
</organism>
<protein>
    <submittedName>
        <fullName evidence="1">Prolyl-tRNA synthetase-like protein</fullName>
    </submittedName>
</protein>
<accession>M2Y1V6</accession>
<keyword evidence="2" id="KW-1185">Reference proteome</keyword>
<dbReference type="KEGG" id="gsl:Gasu_27090"/>
<keyword evidence="1" id="KW-0436">Ligase</keyword>
<gene>
    <name evidence="1" type="ORF">Gasu_27090</name>
</gene>
<reference evidence="2" key="1">
    <citation type="journal article" date="2013" name="Science">
        <title>Gene transfer from bacteria and archaea facilitated evolution of an extremophilic eukaryote.</title>
        <authorList>
            <person name="Schonknecht G."/>
            <person name="Chen W.H."/>
            <person name="Ternes C.M."/>
            <person name="Barbier G.G."/>
            <person name="Shrestha R.P."/>
            <person name="Stanke M."/>
            <person name="Brautigam A."/>
            <person name="Baker B.J."/>
            <person name="Banfield J.F."/>
            <person name="Garavito R.M."/>
            <person name="Carr K."/>
            <person name="Wilkerson C."/>
            <person name="Rensing S.A."/>
            <person name="Gagneul D."/>
            <person name="Dickenson N.E."/>
            <person name="Oesterhelt C."/>
            <person name="Lercher M.J."/>
            <person name="Weber A.P."/>
        </authorList>
    </citation>
    <scope>NUCLEOTIDE SEQUENCE [LARGE SCALE GENOMIC DNA]</scope>
    <source>
        <strain evidence="2">074W</strain>
    </source>
</reference>
<dbReference type="GO" id="GO:0004812">
    <property type="term" value="F:aminoacyl-tRNA ligase activity"/>
    <property type="evidence" value="ECO:0007669"/>
    <property type="project" value="UniProtKB-KW"/>
</dbReference>
<dbReference type="InterPro" id="IPR036754">
    <property type="entry name" value="YbaK/aa-tRNA-synt-asso_dom_sf"/>
</dbReference>